<sequence length="318" mass="36570">MRHINIITADNNSGLSRDATIVTTILKQANFNVTFFDINSLTRDHRGQPLNSGLPKTPIYDINLFLEHVVPPLFPCAKLNCLITNQEWFWQEWLPDLPHFDYILCKTRFAQRIFNKLGCRTEFISFTSFDRLDETQTKRYDKFFHLAGKSPQKGTNAILGIWQRNPGLPDLTIRRNWQELDRIGAANIEYITEHLDDIVLRNYQNSHGIHLCPSEAEGFGHGIVEAMSCRSVILTTNAPPMNELITPDRGILVDCNKAQVQGVGINYYVDRQALEQTIHQVLGTDDGTKKEWGDNARAWYEDNDVFFRHRIVDVINNI</sequence>
<gene>
    <name evidence="2" type="ORF">MC7420_1781</name>
</gene>
<dbReference type="OrthoDB" id="7847955at2"/>
<evidence type="ECO:0000313" key="2">
    <source>
        <dbReference type="EMBL" id="EDX76778.1"/>
    </source>
</evidence>
<dbReference type="SUPFAM" id="SSF53756">
    <property type="entry name" value="UDP-Glycosyltransferase/glycogen phosphorylase"/>
    <property type="match status" value="1"/>
</dbReference>
<accession>B4VM26</accession>
<organism evidence="2 3">
    <name type="scientific">Coleofasciculus chthonoplastes PCC 7420</name>
    <dbReference type="NCBI Taxonomy" id="118168"/>
    <lineage>
        <taxon>Bacteria</taxon>
        <taxon>Bacillati</taxon>
        <taxon>Cyanobacteriota</taxon>
        <taxon>Cyanophyceae</taxon>
        <taxon>Coleofasciculales</taxon>
        <taxon>Coleofasciculaceae</taxon>
        <taxon>Coleofasciculus</taxon>
    </lineage>
</organism>
<dbReference type="eggNOG" id="COG0438">
    <property type="taxonomic scope" value="Bacteria"/>
</dbReference>
<name>B4VM26_9CYAN</name>
<proteinExistence type="predicted"/>
<evidence type="ECO:0000259" key="1">
    <source>
        <dbReference type="Pfam" id="PF00534"/>
    </source>
</evidence>
<protein>
    <submittedName>
        <fullName evidence="2">Glycosyl transferase, group 1 family protein</fullName>
    </submittedName>
</protein>
<keyword evidence="2" id="KW-0808">Transferase</keyword>
<dbReference type="EMBL" id="DS989845">
    <property type="protein sequence ID" value="EDX76778.1"/>
    <property type="molecule type" value="Genomic_DNA"/>
</dbReference>
<dbReference type="RefSeq" id="WP_006099736.1">
    <property type="nucleotide sequence ID" value="NZ_DS989845.1"/>
</dbReference>
<dbReference type="STRING" id="118168.MC7420_1781"/>
<dbReference type="HOGENOM" id="CLU_071511_0_0_3"/>
<dbReference type="InterPro" id="IPR001296">
    <property type="entry name" value="Glyco_trans_1"/>
</dbReference>
<dbReference type="GO" id="GO:0016757">
    <property type="term" value="F:glycosyltransferase activity"/>
    <property type="evidence" value="ECO:0007669"/>
    <property type="project" value="InterPro"/>
</dbReference>
<dbReference type="Proteomes" id="UP000003835">
    <property type="component" value="Unassembled WGS sequence"/>
</dbReference>
<dbReference type="Pfam" id="PF00534">
    <property type="entry name" value="Glycos_transf_1"/>
    <property type="match status" value="1"/>
</dbReference>
<reference evidence="2 3" key="1">
    <citation type="submission" date="2008-07" db="EMBL/GenBank/DDBJ databases">
        <authorList>
            <person name="Tandeau de Marsac N."/>
            <person name="Ferriera S."/>
            <person name="Johnson J."/>
            <person name="Kravitz S."/>
            <person name="Beeson K."/>
            <person name="Sutton G."/>
            <person name="Rogers Y.-H."/>
            <person name="Friedman R."/>
            <person name="Frazier M."/>
            <person name="Venter J.C."/>
        </authorList>
    </citation>
    <scope>NUCLEOTIDE SEQUENCE [LARGE SCALE GENOMIC DNA]</scope>
    <source>
        <strain evidence="2 3">PCC 7420</strain>
    </source>
</reference>
<dbReference type="Gene3D" id="3.40.50.2000">
    <property type="entry name" value="Glycogen Phosphorylase B"/>
    <property type="match status" value="1"/>
</dbReference>
<evidence type="ECO:0000313" key="3">
    <source>
        <dbReference type="Proteomes" id="UP000003835"/>
    </source>
</evidence>
<feature type="domain" description="Glycosyl transferase family 1" evidence="1">
    <location>
        <begin position="201"/>
        <end position="272"/>
    </location>
</feature>
<keyword evidence="3" id="KW-1185">Reference proteome</keyword>
<dbReference type="AlphaFoldDB" id="B4VM26"/>